<feature type="active site" description="Nucleophile" evidence="4">
    <location>
        <position position="69"/>
    </location>
</feature>
<dbReference type="GO" id="GO:0019148">
    <property type="term" value="F:D-cysteine desulfhydrase activity"/>
    <property type="evidence" value="ECO:0007669"/>
    <property type="project" value="TreeGrafter"/>
</dbReference>
<dbReference type="Proteomes" id="UP000257045">
    <property type="component" value="Unassembled WGS sequence"/>
</dbReference>
<feature type="modified residue" description="N6-(pyridoxal phosphate)lysine" evidence="5">
    <location>
        <position position="44"/>
    </location>
</feature>
<accession>A0A3D8IXS9</accession>
<comment type="similarity">
    <text evidence="2">Belongs to the ACC deaminase/D-cysteine desulfhydrase family.</text>
</comment>
<dbReference type="Gene3D" id="3.40.50.1100">
    <property type="match status" value="2"/>
</dbReference>
<dbReference type="PANTHER" id="PTHR43780">
    <property type="entry name" value="1-AMINOCYCLOPROPANE-1-CARBOXYLATE DEAMINASE-RELATED"/>
    <property type="match status" value="1"/>
</dbReference>
<dbReference type="PANTHER" id="PTHR43780:SF2">
    <property type="entry name" value="1-AMINOCYCLOPROPANE-1-CARBOXYLATE DEAMINASE-RELATED"/>
    <property type="match status" value="1"/>
</dbReference>
<dbReference type="PIRSF" id="PIRSF006278">
    <property type="entry name" value="ACCD_DCysDesulf"/>
    <property type="match status" value="1"/>
</dbReference>
<evidence type="ECO:0000256" key="2">
    <source>
        <dbReference type="ARBA" id="ARBA00008639"/>
    </source>
</evidence>
<protein>
    <submittedName>
        <fullName evidence="6">1-aminocyclopropane-1-carboxylate deaminase</fullName>
    </submittedName>
</protein>
<keyword evidence="7" id="KW-1185">Reference proteome</keyword>
<dbReference type="AlphaFoldDB" id="A0A3D8IXS9"/>
<evidence type="ECO:0000256" key="1">
    <source>
        <dbReference type="ARBA" id="ARBA00001933"/>
    </source>
</evidence>
<reference evidence="6 7" key="1">
    <citation type="submission" date="2018-04" db="EMBL/GenBank/DDBJ databases">
        <title>Novel Campyloabacter and Helicobacter Species and Strains.</title>
        <authorList>
            <person name="Mannion A.J."/>
            <person name="Shen Z."/>
            <person name="Fox J.G."/>
        </authorList>
    </citation>
    <scope>NUCLEOTIDE SEQUENCE [LARGE SCALE GENOMIC DNA]</scope>
    <source>
        <strain evidence="6 7">MIT 04-9366</strain>
    </source>
</reference>
<proteinExistence type="inferred from homology"/>
<evidence type="ECO:0000256" key="5">
    <source>
        <dbReference type="PIRSR" id="PIRSR006278-2"/>
    </source>
</evidence>
<name>A0A3D8IXS9_9HELI</name>
<gene>
    <name evidence="6" type="ORF">CQA58_06465</name>
</gene>
<keyword evidence="3 5" id="KW-0663">Pyridoxal phosphate</keyword>
<comment type="cofactor">
    <cofactor evidence="1">
        <name>pyridoxal 5'-phosphate</name>
        <dbReference type="ChEBI" id="CHEBI:597326"/>
    </cofactor>
</comment>
<organism evidence="6 7">
    <name type="scientific">Helicobacter brantae</name>
    <dbReference type="NCBI Taxonomy" id="375927"/>
    <lineage>
        <taxon>Bacteria</taxon>
        <taxon>Pseudomonadati</taxon>
        <taxon>Campylobacterota</taxon>
        <taxon>Epsilonproteobacteria</taxon>
        <taxon>Campylobacterales</taxon>
        <taxon>Helicobacteraceae</taxon>
        <taxon>Helicobacter</taxon>
    </lineage>
</organism>
<evidence type="ECO:0000256" key="4">
    <source>
        <dbReference type="PIRSR" id="PIRSR006278-1"/>
    </source>
</evidence>
<evidence type="ECO:0000313" key="7">
    <source>
        <dbReference type="Proteomes" id="UP000257045"/>
    </source>
</evidence>
<dbReference type="InterPro" id="IPR036052">
    <property type="entry name" value="TrpB-like_PALP_sf"/>
</dbReference>
<sequence>MLLIEVFMSFAFLSPTPLQSFDFASCKVYIKRDDLLHPLFSGNKARKFASLLKEDLKDKTLISYGGNQSNALQSLSSLALLKGSRLIYFTTPFSKALLEQREGNFAYAFSSGVVEFVQTPFPQQEAHSFATSNPQMLFIPQGGSVELAMEGMRELDKELREQTAHLHSPIFFYSSGIGTASIALAQYGLEVYTALGAGKMEDLLERVNAYEKKPKILSSEFHTPFGKPHAKVWEVYKAWRENGVEFDLLYDCVLWVKILENLERFSQREIVFIHSGGLLGNITQEKRYRLKKLC</sequence>
<dbReference type="InterPro" id="IPR027278">
    <property type="entry name" value="ACCD_DCysDesulf"/>
</dbReference>
<dbReference type="SUPFAM" id="SSF53686">
    <property type="entry name" value="Tryptophan synthase beta subunit-like PLP-dependent enzymes"/>
    <property type="match status" value="1"/>
</dbReference>
<evidence type="ECO:0000313" key="6">
    <source>
        <dbReference type="EMBL" id="RDU69780.1"/>
    </source>
</evidence>
<dbReference type="EMBL" id="NXLV01000013">
    <property type="protein sequence ID" value="RDU69780.1"/>
    <property type="molecule type" value="Genomic_DNA"/>
</dbReference>
<evidence type="ECO:0000256" key="3">
    <source>
        <dbReference type="ARBA" id="ARBA00022898"/>
    </source>
</evidence>
<comment type="caution">
    <text evidence="6">The sequence shown here is derived from an EMBL/GenBank/DDBJ whole genome shotgun (WGS) entry which is preliminary data.</text>
</comment>